<organism evidence="3 4">
    <name type="scientific">Pedobacter agri</name>
    <dbReference type="NCBI Taxonomy" id="454586"/>
    <lineage>
        <taxon>Bacteria</taxon>
        <taxon>Pseudomonadati</taxon>
        <taxon>Bacteroidota</taxon>
        <taxon>Sphingobacteriia</taxon>
        <taxon>Sphingobacteriales</taxon>
        <taxon>Sphingobacteriaceae</taxon>
        <taxon>Pedobacter</taxon>
    </lineage>
</organism>
<dbReference type="AlphaFoldDB" id="A0A9X3IAU0"/>
<dbReference type="RefSeq" id="WP_010601290.1">
    <property type="nucleotide sequence ID" value="NZ_JAPJUH010000004.1"/>
</dbReference>
<name>A0A9X3IAU0_9SPHI</name>
<evidence type="ECO:0000256" key="2">
    <source>
        <dbReference type="SAM" id="Phobius"/>
    </source>
</evidence>
<accession>A0A9X3IAU0</accession>
<comment type="caution">
    <text evidence="3">The sequence shown here is derived from an EMBL/GenBank/DDBJ whole genome shotgun (WGS) entry which is preliminary data.</text>
</comment>
<dbReference type="Proteomes" id="UP001142592">
    <property type="component" value="Unassembled WGS sequence"/>
</dbReference>
<feature type="transmembrane region" description="Helical" evidence="2">
    <location>
        <begin position="29"/>
        <end position="48"/>
    </location>
</feature>
<feature type="region of interest" description="Disordered" evidence="1">
    <location>
        <begin position="57"/>
        <end position="80"/>
    </location>
</feature>
<proteinExistence type="predicted"/>
<keyword evidence="4" id="KW-1185">Reference proteome</keyword>
<evidence type="ECO:0000313" key="4">
    <source>
        <dbReference type="Proteomes" id="UP001142592"/>
    </source>
</evidence>
<dbReference type="EMBL" id="JAPJUH010000004">
    <property type="protein sequence ID" value="MCX3265933.1"/>
    <property type="molecule type" value="Genomic_DNA"/>
</dbReference>
<evidence type="ECO:0000256" key="1">
    <source>
        <dbReference type="SAM" id="MobiDB-lite"/>
    </source>
</evidence>
<sequence>MAITKHNFKTKIFNMSAHDSHAPVQQTKGIWALPLTAWIIVLILLVAFTRPIFVHAPEGSGHHETEKPHSKAEEAESSHH</sequence>
<protein>
    <submittedName>
        <fullName evidence="3">Uncharacterized protein</fullName>
    </submittedName>
</protein>
<reference evidence="3" key="1">
    <citation type="submission" date="2022-11" db="EMBL/GenBank/DDBJ databases">
        <authorList>
            <person name="Graham C."/>
            <person name="Newman J.D."/>
        </authorList>
    </citation>
    <scope>NUCLEOTIDE SEQUENCE</scope>
    <source>
        <strain evidence="3">DSM 19486</strain>
    </source>
</reference>
<keyword evidence="2" id="KW-0812">Transmembrane</keyword>
<gene>
    <name evidence="3" type="ORF">OQZ29_14340</name>
</gene>
<feature type="compositionally biased region" description="Basic and acidic residues" evidence="1">
    <location>
        <begin position="60"/>
        <end position="80"/>
    </location>
</feature>
<keyword evidence="2" id="KW-0472">Membrane</keyword>
<keyword evidence="2" id="KW-1133">Transmembrane helix</keyword>
<evidence type="ECO:0000313" key="3">
    <source>
        <dbReference type="EMBL" id="MCX3265933.1"/>
    </source>
</evidence>